<dbReference type="Gramene" id="KFK32845">
    <property type="protein sequence ID" value="KFK32845"/>
    <property type="gene ID" value="AALP_AA6G294500"/>
</dbReference>
<dbReference type="InterPro" id="IPR036047">
    <property type="entry name" value="F-box-like_dom_sf"/>
</dbReference>
<gene>
    <name evidence="3" type="ordered locus">AALP_Aa6g294500</name>
</gene>
<dbReference type="Proteomes" id="UP000029120">
    <property type="component" value="Chromosome 6"/>
</dbReference>
<evidence type="ECO:0000313" key="3">
    <source>
        <dbReference type="EMBL" id="KFK32845.1"/>
    </source>
</evidence>
<dbReference type="AlphaFoldDB" id="A0A087GSJ3"/>
<protein>
    <recommendedName>
        <fullName evidence="2">F-box domain-containing protein</fullName>
    </recommendedName>
</protein>
<keyword evidence="4" id="KW-1185">Reference proteome</keyword>
<proteinExistence type="predicted"/>
<dbReference type="InterPro" id="IPR057499">
    <property type="entry name" value="Kelch_FKB95"/>
</dbReference>
<evidence type="ECO:0000313" key="4">
    <source>
        <dbReference type="Proteomes" id="UP000029120"/>
    </source>
</evidence>
<dbReference type="SUPFAM" id="SSF117281">
    <property type="entry name" value="Kelch motif"/>
    <property type="match status" value="1"/>
</dbReference>
<dbReference type="SMART" id="SM00256">
    <property type="entry name" value="FBOX"/>
    <property type="match status" value="1"/>
</dbReference>
<dbReference type="OrthoDB" id="45365at2759"/>
<organism evidence="3 4">
    <name type="scientific">Arabis alpina</name>
    <name type="common">Alpine rock-cress</name>
    <dbReference type="NCBI Taxonomy" id="50452"/>
    <lineage>
        <taxon>Eukaryota</taxon>
        <taxon>Viridiplantae</taxon>
        <taxon>Streptophyta</taxon>
        <taxon>Embryophyta</taxon>
        <taxon>Tracheophyta</taxon>
        <taxon>Spermatophyta</taxon>
        <taxon>Magnoliopsida</taxon>
        <taxon>eudicotyledons</taxon>
        <taxon>Gunneridae</taxon>
        <taxon>Pentapetalae</taxon>
        <taxon>rosids</taxon>
        <taxon>malvids</taxon>
        <taxon>Brassicales</taxon>
        <taxon>Brassicaceae</taxon>
        <taxon>Arabideae</taxon>
        <taxon>Arabis</taxon>
    </lineage>
</organism>
<dbReference type="InterPro" id="IPR015915">
    <property type="entry name" value="Kelch-typ_b-propeller"/>
</dbReference>
<keyword evidence="1" id="KW-1133">Transmembrane helix</keyword>
<name>A0A087GSJ3_ARAAL</name>
<keyword evidence="1" id="KW-0472">Membrane</keyword>
<evidence type="ECO:0000259" key="2">
    <source>
        <dbReference type="SMART" id="SM00256"/>
    </source>
</evidence>
<dbReference type="Gene3D" id="2.120.10.80">
    <property type="entry name" value="Kelch-type beta propeller"/>
    <property type="match status" value="1"/>
</dbReference>
<dbReference type="Pfam" id="PF25210">
    <property type="entry name" value="Kelch_FKB95"/>
    <property type="match status" value="1"/>
</dbReference>
<dbReference type="InterPro" id="IPR050354">
    <property type="entry name" value="F-box/kelch-repeat_ARATH"/>
</dbReference>
<dbReference type="EMBL" id="CM002874">
    <property type="protein sequence ID" value="KFK32845.1"/>
    <property type="molecule type" value="Genomic_DNA"/>
</dbReference>
<dbReference type="OMA" id="YWFTLRP"/>
<evidence type="ECO:0000256" key="1">
    <source>
        <dbReference type="SAM" id="Phobius"/>
    </source>
</evidence>
<dbReference type="Pfam" id="PF00646">
    <property type="entry name" value="F-box"/>
    <property type="match status" value="1"/>
</dbReference>
<feature type="transmembrane region" description="Helical" evidence="1">
    <location>
        <begin position="266"/>
        <end position="289"/>
    </location>
</feature>
<accession>A0A087GSJ3</accession>
<dbReference type="CDD" id="cd22152">
    <property type="entry name" value="F-box_AtAFR-like"/>
    <property type="match status" value="1"/>
</dbReference>
<keyword evidence="1" id="KW-0812">Transmembrane</keyword>
<dbReference type="SUPFAM" id="SSF81383">
    <property type="entry name" value="F-box domain"/>
    <property type="match status" value="1"/>
</dbReference>
<sequence>MSSLPSKTIKKRCSSIASRAGKPRREDLYLSSSPSFSSLPDDVVLNCLHRVPRCYYLNLSCISKTLRSLVRSPELHRLRSLLPKHSLFLSFREEDAPDNMFYWFTLRPIEKKTKIEHRLVRTTIPFPSHSFMHRSSTVAVGSEIFFIGGSLKPSRDLWILDTGTGELTQGPSLKVARTYETVVEEIDGKIYVIGECEDGLQVEVFDPKSRSWKVGESLEEKLQCRLMNPLSASLNGKVYIVETGRIAVYDPREGGRLETVEMQSDIVWCMCVVADVLYAYYFLSGLMWFDTKRKIWCRVVGERLRDAKYHDAVMAEYNGKLAILWPNKELHSAKNERSNNIYDQQIKFSRN</sequence>
<dbReference type="PANTHER" id="PTHR24414:SF143">
    <property type="entry name" value="F-BOX DOMAIN-CONTAINING PROTEIN"/>
    <property type="match status" value="1"/>
</dbReference>
<dbReference type="InterPro" id="IPR001810">
    <property type="entry name" value="F-box_dom"/>
</dbReference>
<dbReference type="eggNOG" id="KOG1072">
    <property type="taxonomic scope" value="Eukaryota"/>
</dbReference>
<dbReference type="PANTHER" id="PTHR24414">
    <property type="entry name" value="F-BOX/KELCH-REPEAT PROTEIN SKIP4"/>
    <property type="match status" value="1"/>
</dbReference>
<reference evidence="4" key="1">
    <citation type="journal article" date="2015" name="Nat. Plants">
        <title>Genome expansion of Arabis alpina linked with retrotransposition and reduced symmetric DNA methylation.</title>
        <authorList>
            <person name="Willing E.M."/>
            <person name="Rawat V."/>
            <person name="Mandakova T."/>
            <person name="Maumus F."/>
            <person name="James G.V."/>
            <person name="Nordstroem K.J."/>
            <person name="Becker C."/>
            <person name="Warthmann N."/>
            <person name="Chica C."/>
            <person name="Szarzynska B."/>
            <person name="Zytnicki M."/>
            <person name="Albani M.C."/>
            <person name="Kiefer C."/>
            <person name="Bergonzi S."/>
            <person name="Castaings L."/>
            <person name="Mateos J.L."/>
            <person name="Berns M.C."/>
            <person name="Bujdoso N."/>
            <person name="Piofczyk T."/>
            <person name="de Lorenzo L."/>
            <person name="Barrero-Sicilia C."/>
            <person name="Mateos I."/>
            <person name="Piednoel M."/>
            <person name="Hagmann J."/>
            <person name="Chen-Min-Tao R."/>
            <person name="Iglesias-Fernandez R."/>
            <person name="Schuster S.C."/>
            <person name="Alonso-Blanco C."/>
            <person name="Roudier F."/>
            <person name="Carbonero P."/>
            <person name="Paz-Ares J."/>
            <person name="Davis S.J."/>
            <person name="Pecinka A."/>
            <person name="Quesneville H."/>
            <person name="Colot V."/>
            <person name="Lysak M.A."/>
            <person name="Weigel D."/>
            <person name="Coupland G."/>
            <person name="Schneeberger K."/>
        </authorList>
    </citation>
    <scope>NUCLEOTIDE SEQUENCE [LARGE SCALE GENOMIC DNA]</scope>
    <source>
        <strain evidence="4">cv. Pajares</strain>
    </source>
</reference>
<feature type="domain" description="F-box" evidence="2">
    <location>
        <begin position="39"/>
        <end position="79"/>
    </location>
</feature>